<reference evidence="3" key="1">
    <citation type="journal article" date="2020" name="Mol. Plant Microbe">
        <title>Rhizobial microsymbionts of the narrowly endemic Oxytropis species growing in Kamchatka are characterized by significant genetic diversity and possess a set of genes that are associated with T3SS and T6SS secretion systems and can affect the development of symbiosis.</title>
        <authorList>
            <person name="Safronova V."/>
            <person name="Guro P."/>
            <person name="Sazanova A."/>
            <person name="Kuznetsova I."/>
            <person name="Belimov A."/>
            <person name="Yakubov V."/>
            <person name="Chirak E."/>
            <person name="Afonin A."/>
            <person name="Gogolev Y."/>
            <person name="Andronov E."/>
            <person name="Tikhonovich I."/>
        </authorList>
    </citation>
    <scope>NUCLEOTIDE SEQUENCE [LARGE SCALE GENOMIC DNA]</scope>
    <source>
        <strain evidence="3">581</strain>
    </source>
</reference>
<proteinExistence type="predicted"/>
<feature type="transmembrane region" description="Helical" evidence="1">
    <location>
        <begin position="64"/>
        <end position="87"/>
    </location>
</feature>
<keyword evidence="1" id="KW-1133">Transmembrane helix</keyword>
<keyword evidence="1" id="KW-0812">Transmembrane</keyword>
<dbReference type="KEGG" id="trb:HB776_19540"/>
<evidence type="ECO:0000313" key="2">
    <source>
        <dbReference type="EMBL" id="QND73154.1"/>
    </source>
</evidence>
<dbReference type="AlphaFoldDB" id="A0A7G6U2C2"/>
<dbReference type="RefSeq" id="WP_184511996.1">
    <property type="nucleotide sequence ID" value="NZ_CP050292.1"/>
</dbReference>
<accession>A0A7G6U2C2</accession>
<evidence type="ECO:0000256" key="1">
    <source>
        <dbReference type="SAM" id="Phobius"/>
    </source>
</evidence>
<feature type="transmembrane region" description="Helical" evidence="1">
    <location>
        <begin position="119"/>
        <end position="140"/>
    </location>
</feature>
<sequence>MDNEDAWSKEQLEPLSLFDLANKWSEAVKVLGAGNGAGLVAAGAALSAFAKYPTMLPVIKASGCLFFAGTLTFAVSFALIQLSIFSYDEMLHAIRKNSRTLAKENSKRSSSSMESANRFAILSAFCFFLALLIGIVAFLMMPGEVVAVSRPNP</sequence>
<feature type="transmembrane region" description="Helical" evidence="1">
    <location>
        <begin position="30"/>
        <end position="52"/>
    </location>
</feature>
<dbReference type="Proteomes" id="UP000515291">
    <property type="component" value="Chromosome"/>
</dbReference>
<name>A0A7G6U2C2_9BRAD</name>
<dbReference type="EMBL" id="CP050292">
    <property type="protein sequence ID" value="QND73154.1"/>
    <property type="molecule type" value="Genomic_DNA"/>
</dbReference>
<organism evidence="2 3">
    <name type="scientific">Tardiphaga robiniae</name>
    <dbReference type="NCBI Taxonomy" id="943830"/>
    <lineage>
        <taxon>Bacteria</taxon>
        <taxon>Pseudomonadati</taxon>
        <taxon>Pseudomonadota</taxon>
        <taxon>Alphaproteobacteria</taxon>
        <taxon>Hyphomicrobiales</taxon>
        <taxon>Nitrobacteraceae</taxon>
        <taxon>Tardiphaga</taxon>
    </lineage>
</organism>
<keyword evidence="1" id="KW-0472">Membrane</keyword>
<gene>
    <name evidence="2" type="ORF">HB776_19540</name>
</gene>
<evidence type="ECO:0000313" key="3">
    <source>
        <dbReference type="Proteomes" id="UP000515291"/>
    </source>
</evidence>
<protein>
    <submittedName>
        <fullName evidence="2">Uncharacterized protein</fullName>
    </submittedName>
</protein>